<evidence type="ECO:0000256" key="1">
    <source>
        <dbReference type="ARBA" id="ARBA00009919"/>
    </source>
</evidence>
<feature type="domain" description="THIF-type NAD/FAD binding fold" evidence="2">
    <location>
        <begin position="12"/>
        <end position="246"/>
    </location>
</feature>
<dbReference type="GO" id="GO:0005829">
    <property type="term" value="C:cytosol"/>
    <property type="evidence" value="ECO:0007669"/>
    <property type="project" value="TreeGrafter"/>
</dbReference>
<sequence>MNTINDSDFIRYQRQICLPEFGESGQLKLEESRVLMIGCGGLGSLVAPYLVGAGVGSIVIIDDDNIDISNLHRQFIYRESEIGQNKAARLKSNLNQLNNNVQVRAIQYRLTEQQLALEVIMCDVVIDCTDNFTTRHQINRACFKHKTTLISASAIGWQGQLAVYHYQEDEACYRCIYPEDISEPRSCSTSGVMGPVVGVMASMQALACIKNLISTPNHSPQSLVSFNGINNTFQTLNIIRDPECPVCATKEVTA</sequence>
<dbReference type="InterPro" id="IPR045886">
    <property type="entry name" value="ThiF/MoeB/HesA"/>
</dbReference>
<reference evidence="3 4" key="1">
    <citation type="submission" date="2018-11" db="EMBL/GenBank/DDBJ databases">
        <title>Vibrio LJC006 sp. nov., isolated from seawater during the bloom of the enteromorpha.</title>
        <authorList>
            <person name="Liang J."/>
        </authorList>
    </citation>
    <scope>NUCLEOTIDE SEQUENCE [LARGE SCALE GENOMIC DNA]</scope>
    <source>
        <strain evidence="3 4">LJC006</strain>
    </source>
</reference>
<dbReference type="PANTHER" id="PTHR10953">
    <property type="entry name" value="UBIQUITIN-ACTIVATING ENZYME E1"/>
    <property type="match status" value="1"/>
</dbReference>
<dbReference type="GO" id="GO:0004792">
    <property type="term" value="F:thiosulfate-cyanide sulfurtransferase activity"/>
    <property type="evidence" value="ECO:0007669"/>
    <property type="project" value="TreeGrafter"/>
</dbReference>
<dbReference type="Pfam" id="PF00899">
    <property type="entry name" value="ThiF"/>
    <property type="match status" value="1"/>
</dbReference>
<dbReference type="Gene3D" id="3.40.50.720">
    <property type="entry name" value="NAD(P)-binding Rossmann-like Domain"/>
    <property type="match status" value="1"/>
</dbReference>
<dbReference type="CDD" id="cd00757">
    <property type="entry name" value="ThiF_MoeB_HesA_family"/>
    <property type="match status" value="1"/>
</dbReference>
<dbReference type="RefSeq" id="WP_124938773.1">
    <property type="nucleotide sequence ID" value="NZ_RJVQ01000012.1"/>
</dbReference>
<evidence type="ECO:0000313" key="4">
    <source>
        <dbReference type="Proteomes" id="UP000281112"/>
    </source>
</evidence>
<keyword evidence="4" id="KW-1185">Reference proteome</keyword>
<comment type="similarity">
    <text evidence="1">Belongs to the HesA/MoeB/ThiF family.</text>
</comment>
<gene>
    <name evidence="3" type="ORF">EES38_18930</name>
</gene>
<dbReference type="Proteomes" id="UP000281112">
    <property type="component" value="Unassembled WGS sequence"/>
</dbReference>
<comment type="caution">
    <text evidence="3">The sequence shown here is derived from an EMBL/GenBank/DDBJ whole genome shotgun (WGS) entry which is preliminary data.</text>
</comment>
<organism evidence="3 4">
    <name type="scientific">Vibrio viridaestus</name>
    <dbReference type="NCBI Taxonomy" id="2487322"/>
    <lineage>
        <taxon>Bacteria</taxon>
        <taxon>Pseudomonadati</taxon>
        <taxon>Pseudomonadota</taxon>
        <taxon>Gammaproteobacteria</taxon>
        <taxon>Vibrionales</taxon>
        <taxon>Vibrionaceae</taxon>
        <taxon>Vibrio</taxon>
    </lineage>
</organism>
<protein>
    <submittedName>
        <fullName evidence="3">HesA/MoeB/ThiF family protein</fullName>
    </submittedName>
</protein>
<accession>A0A3N9TB96</accession>
<dbReference type="SUPFAM" id="SSF69572">
    <property type="entry name" value="Activating enzymes of the ubiquitin-like proteins"/>
    <property type="match status" value="1"/>
</dbReference>
<dbReference type="AlphaFoldDB" id="A0A3N9TB96"/>
<dbReference type="GO" id="GO:0008641">
    <property type="term" value="F:ubiquitin-like modifier activating enzyme activity"/>
    <property type="evidence" value="ECO:0007669"/>
    <property type="project" value="InterPro"/>
</dbReference>
<dbReference type="InterPro" id="IPR035985">
    <property type="entry name" value="Ubiquitin-activating_enz"/>
</dbReference>
<dbReference type="OrthoDB" id="9804286at2"/>
<proteinExistence type="inferred from homology"/>
<dbReference type="EMBL" id="RJVQ01000012">
    <property type="protein sequence ID" value="RQW61417.1"/>
    <property type="molecule type" value="Genomic_DNA"/>
</dbReference>
<dbReference type="GO" id="GO:0008146">
    <property type="term" value="F:sulfotransferase activity"/>
    <property type="evidence" value="ECO:0007669"/>
    <property type="project" value="TreeGrafter"/>
</dbReference>
<dbReference type="InterPro" id="IPR000594">
    <property type="entry name" value="ThiF_NAD_FAD-bd"/>
</dbReference>
<evidence type="ECO:0000259" key="2">
    <source>
        <dbReference type="Pfam" id="PF00899"/>
    </source>
</evidence>
<dbReference type="GO" id="GO:0016779">
    <property type="term" value="F:nucleotidyltransferase activity"/>
    <property type="evidence" value="ECO:0007669"/>
    <property type="project" value="TreeGrafter"/>
</dbReference>
<name>A0A3N9TB96_9VIBR</name>
<dbReference type="PANTHER" id="PTHR10953:SF240">
    <property type="entry name" value="SULFUR CARRIER PROTEIN THIS ADENYLYLTRANSFERASE"/>
    <property type="match status" value="1"/>
</dbReference>
<dbReference type="FunFam" id="3.40.50.720:FF:000080">
    <property type="entry name" value="Thiazole biosynthesis adenylyltransferase ThiF"/>
    <property type="match status" value="1"/>
</dbReference>
<evidence type="ECO:0000313" key="3">
    <source>
        <dbReference type="EMBL" id="RQW61417.1"/>
    </source>
</evidence>